<gene>
    <name evidence="4" type="primary">LOC110780111</name>
</gene>
<evidence type="ECO:0000256" key="2">
    <source>
        <dbReference type="SAM" id="Phobius"/>
    </source>
</evidence>
<protein>
    <submittedName>
        <fullName evidence="4">60S ribosomal protein L18a-like protein</fullName>
    </submittedName>
</protein>
<keyword evidence="3" id="KW-1185">Reference proteome</keyword>
<evidence type="ECO:0000313" key="4">
    <source>
        <dbReference type="RefSeq" id="XP_056699172.1"/>
    </source>
</evidence>
<reference evidence="3" key="1">
    <citation type="journal article" date="2021" name="Nat. Commun.">
        <title>Genomic analyses provide insights into spinach domestication and the genetic basis of agronomic traits.</title>
        <authorList>
            <person name="Cai X."/>
            <person name="Sun X."/>
            <person name="Xu C."/>
            <person name="Sun H."/>
            <person name="Wang X."/>
            <person name="Ge C."/>
            <person name="Zhang Z."/>
            <person name="Wang Q."/>
            <person name="Fei Z."/>
            <person name="Jiao C."/>
            <person name="Wang Q."/>
        </authorList>
    </citation>
    <scope>NUCLEOTIDE SEQUENCE [LARGE SCALE GENOMIC DNA]</scope>
    <source>
        <strain evidence="3">cv. Varoflay</strain>
    </source>
</reference>
<proteinExistence type="predicted"/>
<evidence type="ECO:0000256" key="1">
    <source>
        <dbReference type="SAM" id="MobiDB-lite"/>
    </source>
</evidence>
<organism evidence="3 4">
    <name type="scientific">Spinacia oleracea</name>
    <name type="common">Spinach</name>
    <dbReference type="NCBI Taxonomy" id="3562"/>
    <lineage>
        <taxon>Eukaryota</taxon>
        <taxon>Viridiplantae</taxon>
        <taxon>Streptophyta</taxon>
        <taxon>Embryophyta</taxon>
        <taxon>Tracheophyta</taxon>
        <taxon>Spermatophyta</taxon>
        <taxon>Magnoliopsida</taxon>
        <taxon>eudicotyledons</taxon>
        <taxon>Gunneridae</taxon>
        <taxon>Pentapetalae</taxon>
        <taxon>Caryophyllales</taxon>
        <taxon>Chenopodiaceae</taxon>
        <taxon>Chenopodioideae</taxon>
        <taxon>Anserineae</taxon>
        <taxon>Spinacia</taxon>
    </lineage>
</organism>
<dbReference type="PANTHER" id="PTHR46631">
    <property type="entry name" value="60S RIBOSOMAL PROTEIN L18A-LIKE"/>
    <property type="match status" value="1"/>
</dbReference>
<feature type="transmembrane region" description="Helical" evidence="2">
    <location>
        <begin position="138"/>
        <end position="158"/>
    </location>
</feature>
<keyword evidence="2" id="KW-1133">Transmembrane helix</keyword>
<feature type="region of interest" description="Disordered" evidence="1">
    <location>
        <begin position="1"/>
        <end position="69"/>
    </location>
</feature>
<keyword evidence="2" id="KW-0812">Transmembrane</keyword>
<feature type="transmembrane region" description="Helical" evidence="2">
    <location>
        <begin position="103"/>
        <end position="126"/>
    </location>
</feature>
<name>A0ABM3RU88_SPIOL</name>
<feature type="compositionally biased region" description="Pro residues" evidence="1">
    <location>
        <begin position="25"/>
        <end position="34"/>
    </location>
</feature>
<dbReference type="RefSeq" id="XP_056699172.1">
    <property type="nucleotide sequence ID" value="XM_056843194.1"/>
</dbReference>
<dbReference type="PANTHER" id="PTHR46631:SF4">
    <property type="entry name" value="OS06G0359400 PROTEIN"/>
    <property type="match status" value="1"/>
</dbReference>
<dbReference type="Proteomes" id="UP000813463">
    <property type="component" value="Chromosome 4"/>
</dbReference>
<keyword evidence="2" id="KW-0472">Membrane</keyword>
<reference evidence="4" key="2">
    <citation type="submission" date="2025-08" db="UniProtKB">
        <authorList>
            <consortium name="RefSeq"/>
        </authorList>
    </citation>
    <scope>IDENTIFICATION</scope>
    <source>
        <tissue evidence="4">Leaf</tissue>
    </source>
</reference>
<accession>A0ABM3RU88</accession>
<evidence type="ECO:0000313" key="3">
    <source>
        <dbReference type="Proteomes" id="UP000813463"/>
    </source>
</evidence>
<feature type="compositionally biased region" description="Pro residues" evidence="1">
    <location>
        <begin position="53"/>
        <end position="66"/>
    </location>
</feature>
<dbReference type="GeneID" id="110780111"/>
<dbReference type="InterPro" id="IPR044804">
    <property type="entry name" value="Ribosomal_eL20z-like"/>
</dbReference>
<sequence length="162" mass="17736">MSAEGKIVSHHHERNQPHQEDFDQSPPPPPPPVVPHYGTFQGIPSSPAMGFPQPAPPPGSMDPPPDYYTRGYQAVPGYVVAQGRPMREDHGDRLPCCGIGCGWFLFIIGFFLGGIPWYIGAFYLVCCRTDVEQREKPGYIACTVGTVVAIIATVFGVAKFNY</sequence>